<protein>
    <submittedName>
        <fullName evidence="1">Uncharacterized protein</fullName>
    </submittedName>
</protein>
<dbReference type="EMBL" id="QRTC01000076">
    <property type="protein sequence ID" value="RGQ34917.1"/>
    <property type="molecule type" value="Genomic_DNA"/>
</dbReference>
<accession>A0A412AUD2</accession>
<proteinExistence type="predicted"/>
<dbReference type="AlphaFoldDB" id="A0A412AUD2"/>
<reference evidence="1 2" key="1">
    <citation type="submission" date="2018-08" db="EMBL/GenBank/DDBJ databases">
        <title>A genome reference for cultivated species of the human gut microbiota.</title>
        <authorList>
            <person name="Zou Y."/>
            <person name="Xue W."/>
            <person name="Luo G."/>
        </authorList>
    </citation>
    <scope>NUCLEOTIDE SEQUENCE [LARGE SCALE GENOMIC DNA]</scope>
    <source>
        <strain evidence="1 2">AF28-26</strain>
    </source>
</reference>
<name>A0A412AUD2_9FIRM</name>
<sequence>MLCSRVKLKRREESFCLLTFAVGITAIHLLSKKEDQGTNELSVCVPGMFGKIQRRPPFCIRLPQ</sequence>
<comment type="caution">
    <text evidence="1">The sequence shown here is derived from an EMBL/GenBank/DDBJ whole genome shotgun (WGS) entry which is preliminary data.</text>
</comment>
<dbReference type="Proteomes" id="UP000284751">
    <property type="component" value="Unassembled WGS sequence"/>
</dbReference>
<gene>
    <name evidence="1" type="ORF">DWY99_13295</name>
</gene>
<evidence type="ECO:0000313" key="2">
    <source>
        <dbReference type="Proteomes" id="UP000284751"/>
    </source>
</evidence>
<organism evidence="1 2">
    <name type="scientific">[Clostridium] leptum</name>
    <dbReference type="NCBI Taxonomy" id="1535"/>
    <lineage>
        <taxon>Bacteria</taxon>
        <taxon>Bacillati</taxon>
        <taxon>Bacillota</taxon>
        <taxon>Clostridia</taxon>
        <taxon>Eubacteriales</taxon>
        <taxon>Oscillospiraceae</taxon>
        <taxon>Oscillospiraceae incertae sedis</taxon>
    </lineage>
</organism>
<evidence type="ECO:0000313" key="1">
    <source>
        <dbReference type="EMBL" id="RGQ34917.1"/>
    </source>
</evidence>